<name>A0A933DT73_9BACT</name>
<gene>
    <name evidence="1" type="ORF">HY473_00650</name>
</gene>
<organism evidence="1 2">
    <name type="scientific">Candidatus Sungiibacteriota bacterium</name>
    <dbReference type="NCBI Taxonomy" id="2750080"/>
    <lineage>
        <taxon>Bacteria</taxon>
        <taxon>Candidatus Sungiibacteriota</taxon>
    </lineage>
</organism>
<dbReference type="AlphaFoldDB" id="A0A933DT73"/>
<reference evidence="1" key="1">
    <citation type="submission" date="2020-07" db="EMBL/GenBank/DDBJ databases">
        <title>Huge and variable diversity of episymbiotic CPR bacteria and DPANN archaea in groundwater ecosystems.</title>
        <authorList>
            <person name="He C.Y."/>
            <person name="Keren R."/>
            <person name="Whittaker M."/>
            <person name="Farag I.F."/>
            <person name="Doudna J."/>
            <person name="Cate J.H.D."/>
            <person name="Banfield J.F."/>
        </authorList>
    </citation>
    <scope>NUCLEOTIDE SEQUENCE</scope>
    <source>
        <strain evidence="1">NC_groundwater_1225_Ag_S-0.1um_56_177</strain>
    </source>
</reference>
<evidence type="ECO:0000313" key="2">
    <source>
        <dbReference type="Proteomes" id="UP000756703"/>
    </source>
</evidence>
<evidence type="ECO:0000313" key="1">
    <source>
        <dbReference type="EMBL" id="MBI4132597.1"/>
    </source>
</evidence>
<protein>
    <submittedName>
        <fullName evidence="1">Uncharacterized protein</fullName>
    </submittedName>
</protein>
<accession>A0A933DT73</accession>
<sequence length="98" mass="11096">MGWTFGLYCLQELGVLLAVTAVQAKPQKQRRVSLRMIQLLFDEVDRLGIHPSGEETCASFEAGTCLPVAGTTQRFVVVRADNDFHFAIRRERVQLYQP</sequence>
<dbReference type="EMBL" id="JACQMI010000005">
    <property type="protein sequence ID" value="MBI4132597.1"/>
    <property type="molecule type" value="Genomic_DNA"/>
</dbReference>
<comment type="caution">
    <text evidence="1">The sequence shown here is derived from an EMBL/GenBank/DDBJ whole genome shotgun (WGS) entry which is preliminary data.</text>
</comment>
<proteinExistence type="predicted"/>
<dbReference type="Proteomes" id="UP000756703">
    <property type="component" value="Unassembled WGS sequence"/>
</dbReference>